<dbReference type="AlphaFoldDB" id="A0A8J4SQD0"/>
<dbReference type="Proteomes" id="UP000702964">
    <property type="component" value="Unassembled WGS sequence"/>
</dbReference>
<dbReference type="Pfam" id="PF10076">
    <property type="entry name" value="Phage_Mu_Gp48"/>
    <property type="match status" value="1"/>
</dbReference>
<accession>A0A8J4SQD0</accession>
<dbReference type="PANTHER" id="PTHR37829:SF3">
    <property type="entry name" value="PROTEIN JAYE-RELATED"/>
    <property type="match status" value="1"/>
</dbReference>
<evidence type="ECO:0008006" key="5">
    <source>
        <dbReference type="Google" id="ProtNLM"/>
    </source>
</evidence>
<dbReference type="EMBL" id="AOFI03000030">
    <property type="protein sequence ID" value="KAF4323893.1"/>
    <property type="molecule type" value="Genomic_DNA"/>
</dbReference>
<proteinExistence type="predicted"/>
<evidence type="ECO:0000313" key="4">
    <source>
        <dbReference type="Proteomes" id="UP000702964"/>
    </source>
</evidence>
<dbReference type="InterPro" id="IPR056937">
    <property type="entry name" value="YqbQ/XkdQ"/>
</dbReference>
<dbReference type="SUPFAM" id="SSF69279">
    <property type="entry name" value="Phage tail proteins"/>
    <property type="match status" value="1"/>
</dbReference>
<comment type="caution">
    <text evidence="3">The sequence shown here is derived from an EMBL/GenBank/DDBJ whole genome shotgun (WGS) entry which is preliminary data.</text>
</comment>
<feature type="domain" description="YqbQ/XkdQ" evidence="1">
    <location>
        <begin position="24"/>
        <end position="304"/>
    </location>
</feature>
<dbReference type="InterPro" id="IPR018755">
    <property type="entry name" value="Phage_Mu_Gp48"/>
</dbReference>
<evidence type="ECO:0000259" key="1">
    <source>
        <dbReference type="Pfam" id="PF24032"/>
    </source>
</evidence>
<reference evidence="3" key="1">
    <citation type="journal article" date="2015" name="Genom Data">
        <title>Draft genome sequences of Phytophthora kernoviae and Phytophthora ramorum lineage EU2 from Scotland.</title>
        <authorList>
            <person name="Sambles C."/>
            <person name="Schlenzig A."/>
            <person name="O'Neill P."/>
            <person name="Grant M."/>
            <person name="Studholme D.J."/>
        </authorList>
    </citation>
    <scope>NUCLEOTIDE SEQUENCE</scope>
    <source>
        <strain evidence="3">00238/432</strain>
    </source>
</reference>
<dbReference type="InterPro" id="IPR058531">
    <property type="entry name" value="Baseplate_J_M"/>
</dbReference>
<feature type="domain" description="Baseplate J-like central" evidence="2">
    <location>
        <begin position="609"/>
        <end position="687"/>
    </location>
</feature>
<evidence type="ECO:0000313" key="3">
    <source>
        <dbReference type="EMBL" id="KAF4323893.1"/>
    </source>
</evidence>
<dbReference type="InterPro" id="IPR020288">
    <property type="entry name" value="Sheath_initiator"/>
</dbReference>
<gene>
    <name evidence="3" type="ORF">G195_001894</name>
</gene>
<protein>
    <recommendedName>
        <fullName evidence="5">Baseplate protein J-like domain-containing protein</fullName>
    </recommendedName>
</protein>
<dbReference type="PANTHER" id="PTHR37829">
    <property type="entry name" value="PHAGE-LIKE ELEMENT PBSX PROTEIN XKDT"/>
    <property type="match status" value="1"/>
</dbReference>
<reference evidence="3" key="2">
    <citation type="submission" date="2020-02" db="EMBL/GenBank/DDBJ databases">
        <authorList>
            <person name="Studholme D.J."/>
        </authorList>
    </citation>
    <scope>NUCLEOTIDE SEQUENCE</scope>
    <source>
        <strain evidence="3">00238/432</strain>
    </source>
</reference>
<dbReference type="Pfam" id="PF26078">
    <property type="entry name" value="Baseplate_J_M"/>
    <property type="match status" value="1"/>
</dbReference>
<dbReference type="Pfam" id="PF24032">
    <property type="entry name" value="YQBQ"/>
    <property type="match status" value="1"/>
</dbReference>
<dbReference type="InterPro" id="IPR052399">
    <property type="entry name" value="Phage_Baseplate_Assmbl_Protein"/>
</dbReference>
<evidence type="ECO:0000259" key="2">
    <source>
        <dbReference type="Pfam" id="PF26078"/>
    </source>
</evidence>
<organism evidence="3 4">
    <name type="scientific">Phytophthora kernoviae 00238/432</name>
    <dbReference type="NCBI Taxonomy" id="1284355"/>
    <lineage>
        <taxon>Eukaryota</taxon>
        <taxon>Sar</taxon>
        <taxon>Stramenopiles</taxon>
        <taxon>Oomycota</taxon>
        <taxon>Peronosporomycetes</taxon>
        <taxon>Peronosporales</taxon>
        <taxon>Peronosporaceae</taxon>
        <taxon>Phytophthora</taxon>
    </lineage>
</organism>
<dbReference type="Pfam" id="PF10934">
    <property type="entry name" value="Sheath_initiator"/>
    <property type="match status" value="1"/>
</dbReference>
<name>A0A8J4SQD0_9STRA</name>
<sequence length="935" mass="104790">MKERLWLDDKQGNIWDISEIAGDITYKTSRIGKPSSLEFTLIKGSLYQNTKFTYENGYVVKYISNKLGIFYGYIFSVDSGKDESVKIKAYDQTRYLTANQTYKFVNATATDVIKRIATDFQLKVGELIQPKYVIPRMLFDNKKLIDMICEALDRTLIYGGKNYIFYDDFGKLVLRDVEEMPYGFVIGDNSLLTDYSYTRSIDDQTYNKIKLYRDNKDTGKRETFVHQDSGSIRQWGLLFLYQKADDGLNEGQIDAMLKTLMTLRNRETQTLKVDALGDFKVRAGSYVNIQIEELKINQYFLVDEWRGHLRRAGSAGESMIPQGAQISAEGQEEAAVLPSLTYVFKTSGQRIGRLQLDGKDAVKQAVYKALSTRRYEHLIYSSDYGMEWSWEGMAGRSMVESELERWIKEALLPDDRISDVMEFEFVHEADGTFEVILNRMLDKVSDGVDKREGSIIYDALAPAAVEMAQMYIELDVNANLKFADTASGEYLDRAVAWSGIRRKAATKARWVGIFRDNEGKPVEVPLESRFSTGDRVYVVMERVAAGRYVLECEVAGAEGNEYTGALLPIDYIAGLTTTELTQLLVPGEDEETDQALYDRYQDKVSRPVTSANKYQYELWARENSGVGKAKAFPLWDGPGTVKVALLNNEMHAPAEAVIQAVQKYIDPTQDGMGEGAAPIGPVVTVVGAEEVPIHVEVQVTLASGSTYEGVKTLIETGVTAYLKELAFADPLVRWTRIANVILDIPPVIDYSDLLVNGGMSNLEIAPGAVAVLGTVKLLTETEGVELDQLTVGLESVLDQFYPESATWALERYERDLQIPTNQAKPEDQRRSVIISKMRGSGKVSGSMLKNVAQAYESGGIDVSVSPEEYLIRIRFIDTWGLPPNLDDLKAAIEDIKPAHMIVDYRLRYLTIAEVESMTLAEIEQTRQDKFAGGGA</sequence>